<comment type="caution">
    <text evidence="2">The sequence shown here is derived from an EMBL/GenBank/DDBJ whole genome shotgun (WGS) entry which is preliminary data.</text>
</comment>
<reference evidence="2 3" key="1">
    <citation type="submission" date="2020-09" db="EMBL/GenBank/DDBJ databases">
        <title>De no assembly of potato wild relative species, Solanum commersonii.</title>
        <authorList>
            <person name="Cho K."/>
        </authorList>
    </citation>
    <scope>NUCLEOTIDE SEQUENCE [LARGE SCALE GENOMIC DNA]</scope>
    <source>
        <strain evidence="2">LZ3.2</strain>
        <tissue evidence="2">Leaf</tissue>
    </source>
</reference>
<protein>
    <submittedName>
        <fullName evidence="2">Uncharacterized protein</fullName>
    </submittedName>
</protein>
<name>A0A9J6A7Y5_SOLCO</name>
<sequence>MMINCYTFELRMPASVLTDIVGYHQQTSTYKENVAESLSSTLFWMLFQVPTYMMSIFPILDGVIQRLDKIRRDYLWKGIKENDSTVQHLVKLNKVLWGKKQGGFRSKKSENAKQGT</sequence>
<proteinExistence type="predicted"/>
<feature type="transmembrane region" description="Helical" evidence="1">
    <location>
        <begin position="42"/>
        <end position="64"/>
    </location>
</feature>
<evidence type="ECO:0000313" key="3">
    <source>
        <dbReference type="Proteomes" id="UP000824120"/>
    </source>
</evidence>
<dbReference type="EMBL" id="JACXVP010000002">
    <property type="protein sequence ID" value="KAG5620709.1"/>
    <property type="molecule type" value="Genomic_DNA"/>
</dbReference>
<evidence type="ECO:0000313" key="2">
    <source>
        <dbReference type="EMBL" id="KAG5620709.1"/>
    </source>
</evidence>
<keyword evidence="1" id="KW-1133">Transmembrane helix</keyword>
<organism evidence="2 3">
    <name type="scientific">Solanum commersonii</name>
    <name type="common">Commerson's wild potato</name>
    <name type="synonym">Commerson's nightshade</name>
    <dbReference type="NCBI Taxonomy" id="4109"/>
    <lineage>
        <taxon>Eukaryota</taxon>
        <taxon>Viridiplantae</taxon>
        <taxon>Streptophyta</taxon>
        <taxon>Embryophyta</taxon>
        <taxon>Tracheophyta</taxon>
        <taxon>Spermatophyta</taxon>
        <taxon>Magnoliopsida</taxon>
        <taxon>eudicotyledons</taxon>
        <taxon>Gunneridae</taxon>
        <taxon>Pentapetalae</taxon>
        <taxon>asterids</taxon>
        <taxon>lamiids</taxon>
        <taxon>Solanales</taxon>
        <taxon>Solanaceae</taxon>
        <taxon>Solanoideae</taxon>
        <taxon>Solaneae</taxon>
        <taxon>Solanum</taxon>
    </lineage>
</organism>
<keyword evidence="1" id="KW-0472">Membrane</keyword>
<dbReference type="AlphaFoldDB" id="A0A9J6A7Y5"/>
<dbReference type="Proteomes" id="UP000824120">
    <property type="component" value="Chromosome 2"/>
</dbReference>
<dbReference type="OrthoDB" id="1736385at2759"/>
<keyword evidence="3" id="KW-1185">Reference proteome</keyword>
<keyword evidence="1" id="KW-0812">Transmembrane</keyword>
<evidence type="ECO:0000256" key="1">
    <source>
        <dbReference type="SAM" id="Phobius"/>
    </source>
</evidence>
<gene>
    <name evidence="2" type="ORF">H5410_005927</name>
</gene>
<accession>A0A9J6A7Y5</accession>